<dbReference type="InterPro" id="IPR053745">
    <property type="entry name" value="Viral_Tail_Comp_sf"/>
</dbReference>
<proteinExistence type="predicted"/>
<evidence type="ECO:0000313" key="2">
    <source>
        <dbReference type="Proteomes" id="UP001317629"/>
    </source>
</evidence>
<sequence length="147" mass="15730">MTSPFNALKTAVIEATKADPTISAICGARVYEEVPRDARGDASDAQAPFVYLDHFVWRDIEAGCGPLYAVTLRLNAVATEFGRKQSRDLAEAIAVAFNRKTLQLAGGHAMTIFKAVAGGDVPAVSTVKECFVELRTELADANGYPLP</sequence>
<dbReference type="Pfam" id="PF11367">
    <property type="entry name" value="Tail_completion_gp17"/>
    <property type="match status" value="1"/>
</dbReference>
<dbReference type="InterPro" id="IPR021508">
    <property type="entry name" value="Gp17-like"/>
</dbReference>
<protein>
    <recommendedName>
        <fullName evidence="3">DUF3168 domain-containing protein</fullName>
    </recommendedName>
</protein>
<keyword evidence="2" id="KW-1185">Reference proteome</keyword>
<dbReference type="RefSeq" id="WP_281931484.1">
    <property type="nucleotide sequence ID" value="NZ_AP027142.1"/>
</dbReference>
<name>A0ABM8E7V2_9HYPH</name>
<accession>A0ABM8E7V2</accession>
<reference evidence="1 2" key="1">
    <citation type="journal article" date="2023" name="Int. J. Syst. Evol. Microbiol.">
        <title>Methylocystis iwaonis sp. nov., a type II methane-oxidizing bacterium from surface soil of a rice paddy field in Japan, and emended description of the genus Methylocystis (ex Whittenbury et al. 1970) Bowman et al. 1993.</title>
        <authorList>
            <person name="Kaise H."/>
            <person name="Sawadogo J.B."/>
            <person name="Alam M.S."/>
            <person name="Ueno C."/>
            <person name="Dianou D."/>
            <person name="Shinjo R."/>
            <person name="Asakawa S."/>
        </authorList>
    </citation>
    <scope>NUCLEOTIDE SEQUENCE [LARGE SCALE GENOMIC DNA]</scope>
    <source>
        <strain evidence="1 2">SS37A-Re</strain>
    </source>
</reference>
<organism evidence="1 2">
    <name type="scientific">Methylocystis iwaonis</name>
    <dbReference type="NCBI Taxonomy" id="2885079"/>
    <lineage>
        <taxon>Bacteria</taxon>
        <taxon>Pseudomonadati</taxon>
        <taxon>Pseudomonadota</taxon>
        <taxon>Alphaproteobacteria</taxon>
        <taxon>Hyphomicrobiales</taxon>
        <taxon>Methylocystaceae</taxon>
        <taxon>Methylocystis</taxon>
    </lineage>
</organism>
<dbReference type="Proteomes" id="UP001317629">
    <property type="component" value="Chromosome"/>
</dbReference>
<dbReference type="EMBL" id="AP027142">
    <property type="protein sequence ID" value="BDV33926.1"/>
    <property type="molecule type" value="Genomic_DNA"/>
</dbReference>
<evidence type="ECO:0000313" key="1">
    <source>
        <dbReference type="EMBL" id="BDV33926.1"/>
    </source>
</evidence>
<gene>
    <name evidence="1" type="ORF">SS37A_14550</name>
</gene>
<evidence type="ECO:0008006" key="3">
    <source>
        <dbReference type="Google" id="ProtNLM"/>
    </source>
</evidence>
<dbReference type="Gene3D" id="3.30.2000.30">
    <property type="match status" value="1"/>
</dbReference>